<dbReference type="CDD" id="cd00371">
    <property type="entry name" value="HMA"/>
    <property type="match status" value="1"/>
</dbReference>
<keyword evidence="5" id="KW-1185">Reference proteome</keyword>
<feature type="domain" description="PCA1 HMA heavy metal-associated" evidence="3">
    <location>
        <begin position="226"/>
        <end position="261"/>
    </location>
</feature>
<evidence type="ECO:0000256" key="1">
    <source>
        <dbReference type="SAM" id="MobiDB-lite"/>
    </source>
</evidence>
<reference evidence="4" key="1">
    <citation type="submission" date="2022-10" db="EMBL/GenBank/DDBJ databases">
        <title>Tapping the CABI collections for fungal endophytes: first genome assemblies for Collariella, Neodidymelliopsis, Ascochyta clinopodiicola, Didymella pomorum, Didymosphaeria variabile, Neocosmospora piperis and Neocucurbitaria cava.</title>
        <authorList>
            <person name="Hill R."/>
        </authorList>
    </citation>
    <scope>NUCLEOTIDE SEQUENCE</scope>
    <source>
        <strain evidence="4">IMI 356815</strain>
    </source>
</reference>
<feature type="region of interest" description="Disordered" evidence="1">
    <location>
        <begin position="1"/>
        <end position="36"/>
    </location>
</feature>
<sequence length="340" mass="37134">MSCCGFSRRSNTEPEDDESINEDQAQPTQSKRPGDTKRIILTIEGLKCGCCGDSGISRALDQIPGVENHQVNVVLARAEFDLDVRTTTVGLVRRKLTAATGYTFKQYFQPDGQVLEFVVDDPSEIIQVRQSTTGHALLALKKYRIDVESAMGIQSTVPKTAGRPYGVDFVERNGKSTWTPRVFSGRNSAVPPNSRIPSPSPSQKGPTFNEAGVSPTIKRKTGLLQSQHTVRVHYNSRKIGARDVLHYYEQYAQKKICLAPPAPHPSLAVGSRQTQRACLIFLIAAVFSIAVVVFAWSPVDHGNLIYAHLSLVFASVVQAIAIWEFVPGEPASVSCVSNAP</sequence>
<comment type="caution">
    <text evidence="4">The sequence shown here is derived from an EMBL/GenBank/DDBJ whole genome shotgun (WGS) entry which is preliminary data.</text>
</comment>
<protein>
    <recommendedName>
        <fullName evidence="3">PCA1 HMA heavy metal-associated domain-containing protein</fullName>
    </recommendedName>
</protein>
<dbReference type="GeneID" id="80903818"/>
<keyword evidence="2" id="KW-0812">Transmembrane</keyword>
<dbReference type="OrthoDB" id="10497561at2759"/>
<keyword evidence="2" id="KW-0472">Membrane</keyword>
<proteinExistence type="predicted"/>
<gene>
    <name evidence="4" type="ORF">N0V89_000288</name>
</gene>
<evidence type="ECO:0000259" key="3">
    <source>
        <dbReference type="Pfam" id="PF24534"/>
    </source>
</evidence>
<dbReference type="InterPro" id="IPR036163">
    <property type="entry name" value="HMA_dom_sf"/>
</dbReference>
<feature type="compositionally biased region" description="Polar residues" evidence="1">
    <location>
        <begin position="22"/>
        <end position="31"/>
    </location>
</feature>
<dbReference type="RefSeq" id="XP_056075934.1">
    <property type="nucleotide sequence ID" value="XM_056209112.1"/>
</dbReference>
<feature type="transmembrane region" description="Helical" evidence="2">
    <location>
        <begin position="305"/>
        <end position="326"/>
    </location>
</feature>
<feature type="region of interest" description="Disordered" evidence="1">
    <location>
        <begin position="180"/>
        <end position="212"/>
    </location>
</feature>
<dbReference type="InterPro" id="IPR006121">
    <property type="entry name" value="HMA_dom"/>
</dbReference>
<dbReference type="EMBL" id="JAPEUX010000001">
    <property type="protein sequence ID" value="KAJ4359732.1"/>
    <property type="molecule type" value="Genomic_DNA"/>
</dbReference>
<evidence type="ECO:0000313" key="5">
    <source>
        <dbReference type="Proteomes" id="UP001140513"/>
    </source>
</evidence>
<name>A0A9W9CFK6_9PLEO</name>
<dbReference type="InterPro" id="IPR056236">
    <property type="entry name" value="HMA_PCA1"/>
</dbReference>
<accession>A0A9W9CFK6</accession>
<evidence type="ECO:0000256" key="2">
    <source>
        <dbReference type="SAM" id="Phobius"/>
    </source>
</evidence>
<dbReference type="Proteomes" id="UP001140513">
    <property type="component" value="Unassembled WGS sequence"/>
</dbReference>
<evidence type="ECO:0000313" key="4">
    <source>
        <dbReference type="EMBL" id="KAJ4359732.1"/>
    </source>
</evidence>
<keyword evidence="2" id="KW-1133">Transmembrane helix</keyword>
<organism evidence="4 5">
    <name type="scientific">Didymosphaeria variabile</name>
    <dbReference type="NCBI Taxonomy" id="1932322"/>
    <lineage>
        <taxon>Eukaryota</taxon>
        <taxon>Fungi</taxon>
        <taxon>Dikarya</taxon>
        <taxon>Ascomycota</taxon>
        <taxon>Pezizomycotina</taxon>
        <taxon>Dothideomycetes</taxon>
        <taxon>Pleosporomycetidae</taxon>
        <taxon>Pleosporales</taxon>
        <taxon>Massarineae</taxon>
        <taxon>Didymosphaeriaceae</taxon>
        <taxon>Didymosphaeria</taxon>
    </lineage>
</organism>
<dbReference type="GO" id="GO:0046872">
    <property type="term" value="F:metal ion binding"/>
    <property type="evidence" value="ECO:0007669"/>
    <property type="project" value="InterPro"/>
</dbReference>
<dbReference type="Gene3D" id="3.30.70.100">
    <property type="match status" value="1"/>
</dbReference>
<dbReference type="Pfam" id="PF24534">
    <property type="entry name" value="HMA_PCA1"/>
    <property type="match status" value="1"/>
</dbReference>
<feature type="transmembrane region" description="Helical" evidence="2">
    <location>
        <begin position="277"/>
        <end position="299"/>
    </location>
</feature>
<dbReference type="AlphaFoldDB" id="A0A9W9CFK6"/>
<dbReference type="SUPFAM" id="SSF55008">
    <property type="entry name" value="HMA, heavy metal-associated domain"/>
    <property type="match status" value="1"/>
</dbReference>